<feature type="region of interest" description="Disordered" evidence="11">
    <location>
        <begin position="167"/>
        <end position="209"/>
    </location>
</feature>
<dbReference type="FunFam" id="3.30.160.60:FF:000145">
    <property type="entry name" value="Zinc finger protein 574"/>
    <property type="match status" value="1"/>
</dbReference>
<keyword evidence="4 9" id="KW-0863">Zinc-finger</keyword>
<dbReference type="InterPro" id="IPR012934">
    <property type="entry name" value="Znf_AD"/>
</dbReference>
<dbReference type="FunFam" id="3.30.160.60:FF:000446">
    <property type="entry name" value="Zinc finger protein"/>
    <property type="match status" value="1"/>
</dbReference>
<evidence type="ECO:0000313" key="14">
    <source>
        <dbReference type="EnsemblMetazoa" id="ENSAATROPP010697"/>
    </source>
</evidence>
<feature type="compositionally biased region" description="Basic and acidic residues" evidence="11">
    <location>
        <begin position="179"/>
        <end position="199"/>
    </location>
</feature>
<evidence type="ECO:0000256" key="10">
    <source>
        <dbReference type="PROSITE-ProRule" id="PRU01263"/>
    </source>
</evidence>
<dbReference type="Proteomes" id="UP000075880">
    <property type="component" value="Unassembled WGS sequence"/>
</dbReference>
<dbReference type="GO" id="GO:0005634">
    <property type="term" value="C:nucleus"/>
    <property type="evidence" value="ECO:0007669"/>
    <property type="project" value="UniProtKB-SubCell"/>
</dbReference>
<dbReference type="FunFam" id="3.30.160.60:FF:000110">
    <property type="entry name" value="Zinc finger protein-like"/>
    <property type="match status" value="1"/>
</dbReference>
<accession>A0AAG5DHL0</accession>
<feature type="domain" description="C2H2-type" evidence="12">
    <location>
        <begin position="459"/>
        <end position="486"/>
    </location>
</feature>
<feature type="domain" description="ZAD" evidence="13">
    <location>
        <begin position="20"/>
        <end position="97"/>
    </location>
</feature>
<dbReference type="PROSITE" id="PS00028">
    <property type="entry name" value="ZINC_FINGER_C2H2_1"/>
    <property type="match status" value="11"/>
</dbReference>
<dbReference type="SMART" id="SM00868">
    <property type="entry name" value="zf-AD"/>
    <property type="match status" value="1"/>
</dbReference>
<evidence type="ECO:0000256" key="1">
    <source>
        <dbReference type="ARBA" id="ARBA00004123"/>
    </source>
</evidence>
<reference evidence="14" key="1">
    <citation type="submission" date="2024-04" db="UniProtKB">
        <authorList>
            <consortium name="EnsemblMetazoa"/>
        </authorList>
    </citation>
    <scope>IDENTIFICATION</scope>
    <source>
        <strain evidence="14">EBRO</strain>
    </source>
</reference>
<evidence type="ECO:0000256" key="8">
    <source>
        <dbReference type="ARBA" id="ARBA00023242"/>
    </source>
</evidence>
<dbReference type="FunFam" id="3.30.160.60:FF:000706">
    <property type="entry name" value="Zinc finger protein"/>
    <property type="match status" value="1"/>
</dbReference>
<dbReference type="GO" id="GO:0008270">
    <property type="term" value="F:zinc ion binding"/>
    <property type="evidence" value="ECO:0007669"/>
    <property type="project" value="UniProtKB-UniRule"/>
</dbReference>
<evidence type="ECO:0000256" key="6">
    <source>
        <dbReference type="ARBA" id="ARBA00023015"/>
    </source>
</evidence>
<dbReference type="PANTHER" id="PTHR24379">
    <property type="entry name" value="KRAB AND ZINC FINGER DOMAIN-CONTAINING"/>
    <property type="match status" value="1"/>
</dbReference>
<feature type="binding site" evidence="10">
    <location>
        <position position="22"/>
    </location>
    <ligand>
        <name>Zn(2+)</name>
        <dbReference type="ChEBI" id="CHEBI:29105"/>
    </ligand>
</feature>
<feature type="domain" description="C2H2-type" evidence="12">
    <location>
        <begin position="403"/>
        <end position="430"/>
    </location>
</feature>
<dbReference type="InterPro" id="IPR013087">
    <property type="entry name" value="Znf_C2H2_type"/>
</dbReference>
<feature type="binding site" evidence="10">
    <location>
        <position position="73"/>
    </location>
    <ligand>
        <name>Zn(2+)</name>
        <dbReference type="ChEBI" id="CHEBI:29105"/>
    </ligand>
</feature>
<feature type="binding site" evidence="10">
    <location>
        <position position="25"/>
    </location>
    <ligand>
        <name>Zn(2+)</name>
        <dbReference type="ChEBI" id="CHEBI:29105"/>
    </ligand>
</feature>
<keyword evidence="3" id="KW-0677">Repeat</keyword>
<evidence type="ECO:0000259" key="13">
    <source>
        <dbReference type="PROSITE" id="PS51915"/>
    </source>
</evidence>
<feature type="domain" description="C2H2-type" evidence="12">
    <location>
        <begin position="487"/>
        <end position="514"/>
    </location>
</feature>
<proteinExistence type="predicted"/>
<evidence type="ECO:0008006" key="16">
    <source>
        <dbReference type="Google" id="ProtNLM"/>
    </source>
</evidence>
<dbReference type="EnsemblMetazoa" id="ENSAATROPT011809">
    <property type="protein sequence ID" value="ENSAATROPP010697"/>
    <property type="gene ID" value="ENSAATROPG009619"/>
</dbReference>
<dbReference type="FunFam" id="3.30.160.60:FF:000130">
    <property type="entry name" value="Spalt-like transcription factor 4"/>
    <property type="match status" value="1"/>
</dbReference>
<sequence>MFAVASSKNSEQKNLLYDAKVCRLCGDKNDNGRPLFRGGETSGECEVSKLINQYLPVTVEDDGIAPRWICPGCHIQLESTAQFFEMILKGQQLISSMLLQQEEQAREAQQNAPKSTRVDDLGQLYDTLDQAKWNELFGKPNLEATDRDNVLVPLELFELEDLLEQEDNVPEQAPQQKPSESEKQMEDEKGKEEKEHLQETEPSDEGCQSAEKDWIVKSEVTKLNGRLIGFIHNHNETDIGSLVVMEGETGKKRTHAKFVCDICSKIFVQEFRYIKHRKTHSILFECSVCLLKFGSNVKLTIHQKETQHNGKGIIEGLHLASGSLTPKPDDKPTETNQNEAKGNAYACDNCEDTFPELTTVLEHEESVHAGENRSFVCSDCGKSFREKNLLRRHRDTHTEGRPHQCTVCAAAFKTRSTLTKHARSHADKKRYHCTLCTQQFAYKTSLDVHLNWHNGVKPFECEFCSKRFSQRGNLKEHVRVHSGDKPFSCGDCPATFATSSQHRLHIKRHSNDRPHECELCSKTFILLENYKIHMRRHRNEKPYACEECARAFTERCALRKHIRTHTREKPYSCKHCAKPFSDSSNLLRHVTSIHGKQPKPEGKPAPPTMAESSSAVIDGAVQGLDAPVESVDGTEALVVLTGDELLSMDATVYMDDH</sequence>
<feature type="domain" description="C2H2-type" evidence="12">
    <location>
        <begin position="431"/>
        <end position="458"/>
    </location>
</feature>
<evidence type="ECO:0000256" key="5">
    <source>
        <dbReference type="ARBA" id="ARBA00022833"/>
    </source>
</evidence>
<keyword evidence="2 10" id="KW-0479">Metal-binding</keyword>
<dbReference type="FunFam" id="3.30.160.60:FF:000176">
    <property type="entry name" value="zinc finger protein 70"/>
    <property type="match status" value="1"/>
</dbReference>
<evidence type="ECO:0000256" key="9">
    <source>
        <dbReference type="PROSITE-ProRule" id="PRU00042"/>
    </source>
</evidence>
<evidence type="ECO:0000256" key="7">
    <source>
        <dbReference type="ARBA" id="ARBA00023163"/>
    </source>
</evidence>
<keyword evidence="7" id="KW-0804">Transcription</keyword>
<dbReference type="AlphaFoldDB" id="A0AAG5DHL0"/>
<dbReference type="GO" id="GO:0003677">
    <property type="term" value="F:DNA binding"/>
    <property type="evidence" value="ECO:0007669"/>
    <property type="project" value="UniProtKB-ARBA"/>
</dbReference>
<dbReference type="SUPFAM" id="SSF57667">
    <property type="entry name" value="beta-beta-alpha zinc fingers"/>
    <property type="match status" value="5"/>
</dbReference>
<feature type="domain" description="C2H2-type" evidence="12">
    <location>
        <begin position="284"/>
        <end position="313"/>
    </location>
</feature>
<feature type="domain" description="C2H2-type" evidence="12">
    <location>
        <begin position="543"/>
        <end position="570"/>
    </location>
</feature>
<evidence type="ECO:0000256" key="2">
    <source>
        <dbReference type="ARBA" id="ARBA00022723"/>
    </source>
</evidence>
<evidence type="ECO:0000256" key="11">
    <source>
        <dbReference type="SAM" id="MobiDB-lite"/>
    </source>
</evidence>
<keyword evidence="8" id="KW-0539">Nucleus</keyword>
<dbReference type="Gene3D" id="3.40.1800.20">
    <property type="match status" value="1"/>
</dbReference>
<dbReference type="Pfam" id="PF07776">
    <property type="entry name" value="zf-AD"/>
    <property type="match status" value="1"/>
</dbReference>
<name>A0AAG5DHL0_ANOAO</name>
<feature type="domain" description="C2H2-type" evidence="12">
    <location>
        <begin position="515"/>
        <end position="542"/>
    </location>
</feature>
<dbReference type="SMART" id="SM00355">
    <property type="entry name" value="ZnF_C2H2"/>
    <property type="match status" value="11"/>
</dbReference>
<dbReference type="Pfam" id="PF00096">
    <property type="entry name" value="zf-C2H2"/>
    <property type="match status" value="7"/>
</dbReference>
<feature type="domain" description="C2H2-type" evidence="12">
    <location>
        <begin position="571"/>
        <end position="599"/>
    </location>
</feature>
<feature type="domain" description="C2H2-type" evidence="12">
    <location>
        <begin position="375"/>
        <end position="402"/>
    </location>
</feature>
<dbReference type="Gene3D" id="3.30.160.60">
    <property type="entry name" value="Classic Zinc Finger"/>
    <property type="match status" value="9"/>
</dbReference>
<keyword evidence="15" id="KW-1185">Reference proteome</keyword>
<evidence type="ECO:0000259" key="12">
    <source>
        <dbReference type="PROSITE" id="PS50157"/>
    </source>
</evidence>
<feature type="domain" description="C2H2-type" evidence="12">
    <location>
        <begin position="345"/>
        <end position="373"/>
    </location>
</feature>
<comment type="subcellular location">
    <subcellularLocation>
        <location evidence="1">Nucleus</location>
    </subcellularLocation>
</comment>
<evidence type="ECO:0000256" key="4">
    <source>
        <dbReference type="ARBA" id="ARBA00022771"/>
    </source>
</evidence>
<evidence type="ECO:0000313" key="15">
    <source>
        <dbReference type="Proteomes" id="UP000075880"/>
    </source>
</evidence>
<organism evidence="14 15">
    <name type="scientific">Anopheles atroparvus</name>
    <name type="common">European mosquito</name>
    <dbReference type="NCBI Taxonomy" id="41427"/>
    <lineage>
        <taxon>Eukaryota</taxon>
        <taxon>Metazoa</taxon>
        <taxon>Ecdysozoa</taxon>
        <taxon>Arthropoda</taxon>
        <taxon>Hexapoda</taxon>
        <taxon>Insecta</taxon>
        <taxon>Pterygota</taxon>
        <taxon>Neoptera</taxon>
        <taxon>Endopterygota</taxon>
        <taxon>Diptera</taxon>
        <taxon>Nematocera</taxon>
        <taxon>Culicoidea</taxon>
        <taxon>Culicidae</taxon>
        <taxon>Anophelinae</taxon>
        <taxon>Anopheles</taxon>
    </lineage>
</organism>
<dbReference type="InterPro" id="IPR036236">
    <property type="entry name" value="Znf_C2H2_sf"/>
</dbReference>
<evidence type="ECO:0000256" key="3">
    <source>
        <dbReference type="ARBA" id="ARBA00022737"/>
    </source>
</evidence>
<keyword evidence="6" id="KW-0805">Transcription regulation</keyword>
<feature type="domain" description="C2H2-type" evidence="12">
    <location>
        <begin position="258"/>
        <end position="281"/>
    </location>
</feature>
<dbReference type="PANTHER" id="PTHR24379:SF121">
    <property type="entry name" value="C2H2-TYPE DOMAIN-CONTAINING PROTEIN"/>
    <property type="match status" value="1"/>
</dbReference>
<dbReference type="PROSITE" id="PS51915">
    <property type="entry name" value="ZAD"/>
    <property type="match status" value="1"/>
</dbReference>
<keyword evidence="5 10" id="KW-0862">Zinc</keyword>
<dbReference type="SUPFAM" id="SSF57716">
    <property type="entry name" value="Glucocorticoid receptor-like (DNA-binding domain)"/>
    <property type="match status" value="1"/>
</dbReference>
<feature type="binding site" evidence="10">
    <location>
        <position position="70"/>
    </location>
    <ligand>
        <name>Zn(2+)</name>
        <dbReference type="ChEBI" id="CHEBI:29105"/>
    </ligand>
</feature>
<protein>
    <recommendedName>
        <fullName evidence="16">Protein krueppel</fullName>
    </recommendedName>
</protein>
<dbReference type="PROSITE" id="PS50157">
    <property type="entry name" value="ZINC_FINGER_C2H2_2"/>
    <property type="match status" value="11"/>
</dbReference>